<dbReference type="Proteomes" id="UP000325902">
    <property type="component" value="Unassembled WGS sequence"/>
</dbReference>
<protein>
    <submittedName>
        <fullName evidence="2">Protein YpgQ</fullName>
    </submittedName>
</protein>
<evidence type="ECO:0000259" key="1">
    <source>
        <dbReference type="SMART" id="SM00471"/>
    </source>
</evidence>
<organism evidence="2 3">
    <name type="scientific">Lasiodiplodia theobromae</name>
    <dbReference type="NCBI Taxonomy" id="45133"/>
    <lineage>
        <taxon>Eukaryota</taxon>
        <taxon>Fungi</taxon>
        <taxon>Dikarya</taxon>
        <taxon>Ascomycota</taxon>
        <taxon>Pezizomycotina</taxon>
        <taxon>Dothideomycetes</taxon>
        <taxon>Dothideomycetes incertae sedis</taxon>
        <taxon>Botryosphaeriales</taxon>
        <taxon>Botryosphaeriaceae</taxon>
        <taxon>Lasiodiplodia</taxon>
    </lineage>
</organism>
<dbReference type="SUPFAM" id="SSF109604">
    <property type="entry name" value="HD-domain/PDEase-like"/>
    <property type="match status" value="1"/>
</dbReference>
<dbReference type="AlphaFoldDB" id="A0A5N5DN03"/>
<dbReference type="EMBL" id="VCHE01000008">
    <property type="protein sequence ID" value="KAB2579299.1"/>
    <property type="molecule type" value="Genomic_DNA"/>
</dbReference>
<evidence type="ECO:0000313" key="2">
    <source>
        <dbReference type="EMBL" id="KAB2579299.1"/>
    </source>
</evidence>
<dbReference type="PANTHER" id="PTHR33594:SF1">
    <property type="entry name" value="HD_PDEASE DOMAIN-CONTAINING PROTEIN"/>
    <property type="match status" value="1"/>
</dbReference>
<dbReference type="Gene3D" id="1.10.3210.50">
    <property type="match status" value="1"/>
</dbReference>
<dbReference type="InterPro" id="IPR006674">
    <property type="entry name" value="HD_domain"/>
</dbReference>
<name>A0A5N5DN03_9PEZI</name>
<sequence length="225" mass="25175">MASQTETIVSLKAPLHESKALVESVETYVEKYMSRYDASHDFDHVRRVLGLAKYILAETQKSGQNVLDETAIYLAALVHDVGDHKYLQPGEDAETQIMSVLLERGASPGLASKVHTIAKNVSYTNELKDPGKVRQVLLEHPELAIVQDADRLDAIGAIGVGRCFTFGAAKAGRGMQGAVDHFEVKLERLEAMMKTETGRRLAKERTERLKMFRSWWDEERSFAEV</sequence>
<dbReference type="OrthoDB" id="16547at2759"/>
<feature type="domain" description="HD/PDEase" evidence="1">
    <location>
        <begin position="37"/>
        <end position="164"/>
    </location>
</feature>
<evidence type="ECO:0000313" key="3">
    <source>
        <dbReference type="Proteomes" id="UP000325902"/>
    </source>
</evidence>
<dbReference type="SMART" id="SM00471">
    <property type="entry name" value="HDc"/>
    <property type="match status" value="1"/>
</dbReference>
<reference evidence="2 3" key="1">
    <citation type="journal article" date="2019" name="Sci. Rep.">
        <title>A multi-omics analysis of the grapevine pathogen Lasiodiplodia theobromae reveals that temperature affects the expression of virulence- and pathogenicity-related genes.</title>
        <authorList>
            <person name="Felix C."/>
            <person name="Meneses R."/>
            <person name="Goncalves M.F.M."/>
            <person name="Tilleman L."/>
            <person name="Duarte A.S."/>
            <person name="Jorrin-Novo J.V."/>
            <person name="Van de Peer Y."/>
            <person name="Deforce D."/>
            <person name="Van Nieuwerburgh F."/>
            <person name="Esteves A.C."/>
            <person name="Alves A."/>
        </authorList>
    </citation>
    <scope>NUCLEOTIDE SEQUENCE [LARGE SCALE GENOMIC DNA]</scope>
    <source>
        <strain evidence="2 3">LA-SOL3</strain>
    </source>
</reference>
<dbReference type="CDD" id="cd00077">
    <property type="entry name" value="HDc"/>
    <property type="match status" value="1"/>
</dbReference>
<accession>A0A5N5DN03</accession>
<keyword evidence="3" id="KW-1185">Reference proteome</keyword>
<comment type="caution">
    <text evidence="2">The sequence shown here is derived from an EMBL/GenBank/DDBJ whole genome shotgun (WGS) entry which is preliminary data.</text>
</comment>
<dbReference type="Pfam" id="PF01966">
    <property type="entry name" value="HD"/>
    <property type="match status" value="1"/>
</dbReference>
<proteinExistence type="predicted"/>
<dbReference type="InterPro" id="IPR003607">
    <property type="entry name" value="HD/PDEase_dom"/>
</dbReference>
<gene>
    <name evidence="2" type="primary">ypgQ</name>
    <name evidence="2" type="ORF">DBV05_g2230</name>
</gene>
<dbReference type="PANTHER" id="PTHR33594">
    <property type="entry name" value="SUPERFAMILY HYDROLASE, PUTATIVE (AFU_ORTHOLOGUE AFUA_1G03035)-RELATED"/>
    <property type="match status" value="1"/>
</dbReference>